<feature type="region of interest" description="Disordered" evidence="2">
    <location>
        <begin position="2623"/>
        <end position="2669"/>
    </location>
</feature>
<feature type="coiled-coil region" evidence="1">
    <location>
        <begin position="2531"/>
        <end position="2584"/>
    </location>
</feature>
<feature type="coiled-coil region" evidence="1">
    <location>
        <begin position="2471"/>
        <end position="2505"/>
    </location>
</feature>
<reference evidence="3" key="2">
    <citation type="submission" date="2022-06" db="UniProtKB">
        <authorList>
            <consortium name="EnsemblMetazoa"/>
        </authorList>
    </citation>
    <scope>IDENTIFICATION</scope>
    <source>
        <strain evidence="3">p50T (Dazao)</strain>
    </source>
</reference>
<feature type="compositionally biased region" description="Basic and acidic residues" evidence="2">
    <location>
        <begin position="2636"/>
        <end position="2648"/>
    </location>
</feature>
<keyword evidence="1" id="KW-0175">Coiled coil</keyword>
<reference evidence="4" key="1">
    <citation type="journal article" date="2008" name="Insect Biochem. Mol. Biol.">
        <title>The genome of a lepidopteran model insect, the silkworm Bombyx mori.</title>
        <authorList>
            <consortium name="International Silkworm Genome Consortium"/>
        </authorList>
    </citation>
    <scope>NUCLEOTIDE SEQUENCE [LARGE SCALE GENOMIC DNA]</scope>
    <source>
        <strain evidence="4">p50T</strain>
    </source>
</reference>
<evidence type="ECO:0000256" key="2">
    <source>
        <dbReference type="SAM" id="MobiDB-lite"/>
    </source>
</evidence>
<feature type="coiled-coil region" evidence="1">
    <location>
        <begin position="1862"/>
        <end position="2083"/>
    </location>
</feature>
<feature type="compositionally biased region" description="Basic and acidic residues" evidence="2">
    <location>
        <begin position="2775"/>
        <end position="2785"/>
    </location>
</feature>
<feature type="coiled-coil region" evidence="1">
    <location>
        <begin position="1731"/>
        <end position="1836"/>
    </location>
</feature>
<accession>A0A8R2M3G9</accession>
<feature type="coiled-coil region" evidence="1">
    <location>
        <begin position="927"/>
        <end position="1243"/>
    </location>
</feature>
<feature type="coiled-coil region" evidence="1">
    <location>
        <begin position="362"/>
        <end position="623"/>
    </location>
</feature>
<feature type="region of interest" description="Disordered" evidence="2">
    <location>
        <begin position="2751"/>
        <end position="2827"/>
    </location>
</feature>
<evidence type="ECO:0000313" key="3">
    <source>
        <dbReference type="EnsemblMetazoa" id="XP_037873712.1"/>
    </source>
</evidence>
<proteinExistence type="predicted"/>
<dbReference type="EnsemblMetazoa" id="XM_038017784.1">
    <property type="protein sequence ID" value="XP_037873712.1"/>
    <property type="gene ID" value="LOC101738516"/>
</dbReference>
<feature type="compositionally biased region" description="Basic and acidic residues" evidence="2">
    <location>
        <begin position="2660"/>
        <end position="2669"/>
    </location>
</feature>
<feature type="coiled-coil region" evidence="1">
    <location>
        <begin position="1398"/>
        <end position="1579"/>
    </location>
</feature>
<feature type="coiled-coil region" evidence="1">
    <location>
        <begin position="189"/>
        <end position="320"/>
    </location>
</feature>
<organism evidence="3 4">
    <name type="scientific">Bombyx mori</name>
    <name type="common">Silk moth</name>
    <dbReference type="NCBI Taxonomy" id="7091"/>
    <lineage>
        <taxon>Eukaryota</taxon>
        <taxon>Metazoa</taxon>
        <taxon>Ecdysozoa</taxon>
        <taxon>Arthropoda</taxon>
        <taxon>Hexapoda</taxon>
        <taxon>Insecta</taxon>
        <taxon>Pterygota</taxon>
        <taxon>Neoptera</taxon>
        <taxon>Endopterygota</taxon>
        <taxon>Lepidoptera</taxon>
        <taxon>Glossata</taxon>
        <taxon>Ditrysia</taxon>
        <taxon>Bombycoidea</taxon>
        <taxon>Bombycidae</taxon>
        <taxon>Bombycinae</taxon>
        <taxon>Bombyx</taxon>
    </lineage>
</organism>
<sequence>MIPKWKSILIHWINCYFNNANKDETSINLESLINIIAHLRENFSLDESKSSLLEAHTVEQFILEKYPHFKFENGTVEPASESDFYLAASLLLFFVCVNSKQIDIKNVMCNKLSADDQEVILKFSKNLMESSPVLYQDLQAAITDACGQQIIPSTGVPHSIMTETPPALRSLHSEVRRLQVALDAERFDRNYLQDELARTNSKLEKLAKDKEQYKLEIMDLKAQISLCCGQEENAKSSETKADLSTKLAKDLQEMEERLVQIKGELDDVVYERDSFRAKIEELKKDRDKWFGLSQQESTRVSQLSEQLEIEKQHVATLKELVTEFRQHNRLNHFDSSLLECDDPDASMQILQHNSSISSEVCANVVEVQLGEERAKIVELKQQIQDLQDQLNDINKKSQQDKYSYGLELSEKESEIFNLKHRINEEIEQKDHLKMYYDNEITKLNNEINELEQRLKDNGENSRNIIERKMLEIQTLQEEKLSLLQSLDDESAKLENVIQSLKKELETERQLKANMKESYESHIMKLNEKMLNRNNELVELQNNVCSQSETIEGLYLDLRKENEKREELINKFDTDKKQLNEQVNDLSRDIIAKSNEIVNLKMILDQKTNLIEELYKELNNNKASLSTIIEDNNLLEQTKAKLLIEVNKRDTRLEEIYKDIENLKLVLTEEKDKLIFDLDERNATINTLKNQLESEINYKVGLQNELAQLQKSRIELSDTVKKMNNDLIELQKVIDDKDLIVEELNKQNAVFNAKINEAKVENEKLFEDLKKQTEDNSKKESCIKSLELQIENIQTTFKKQLLERDEALKKITNALDIEATEKEMALSNLNKLNILKVNLEKEISDETLNNSELQIKNDELAHVISENKTVIENLEQSLQAEKQTYRELESNFNLKISAMTAQIDESEKIKLDMILEHEQFAQNKDFVIQGLERDNELLKKQIEHLAEKILHIENEKKALNEKLSDELSHKMDIEETCKNQCVLLENVNDELKAKIDEITKLRSELKSAAINLEKTHADIESLNDKMLNGNHEAQVVVSQKDTLIANLKQNLLDITKLNEELEHTLESKNLMIELLKKEKESLQRSSQDYNNKYESKLKEKVEFIVNLEHQLKTKEIEINSIKTQLGQNEIQWQTEKLELTNSLQCKQIEITELKTKITELEQTLNDCEDRNNNLRNAFDELVDEQQEKTLKFEDEISTLREALQLEQYKCLEIDEHRNMLESQLTEEKAIKDALENEKKILSEEKCNISDEYKDLLNDKAILAQEVCEERSVRRIVEEEKNNLLLEKHALEEQLHNEVSIKISLLEEKACLGQQLIEERLVRELIEKEKEDVVADRMAVQQKLVQCETKITGLVKEIECLVQRKSALEHEIIIEKKCNTEVSAELASAIEEFECVKSKYNVVKTENKKLMSEVSELSQNNVELQDNVDTAREELTTLNCKYNEILSERNQLRSENEHLKLLEEETKNKFNVTKKALEQVDSELVKVGSENSMLLSELENLKSREEALIDKLNVANKELEEMKSNYNVLENENNKLISKVELLKSNEKELKNKLEEMELNYHELLSEKENLVSQINHLKTETAEITLANEMLGKENQFLISEKERVFESLTNEKHVLDQIENEKRNLEKNILEINEIHSLELKAKTEELNSLTKMMEQMKTKNDNQQEMNKKISNTLNKNIEYIFEELKENSPNSETLQKIQGFTEFENLMDDEKCNVLAKIVEYLINEVVLKSKIEKALENEKTTLSEIQEMCNQKEIKIFELETEVKTLQQTITEYKTEFSKKTETYTTSMSSKSKDVQTLLQENQTLHSDLDDVKQQLELKVHSLKEKLTDNENLTDKLKKSYECQIDNLNVMVTKLTNYLKDKVLELDMLRKEKDELQHAVEKSNEGIKSLEDNLKLAMQNQEKQINDFESERQVLRNMITVTESIMEDQKTGFNNTLSEYLKNIETLKLENKDIKQTFEQDTLLLQTKLKENDNIIQMLMKELTDVKNEKVDIEKNLSEVQVQLETITAELNAVSNELDLKKIEYEKLEACNRSVTEELERHKKDVDCLVKHNKELSNQHEILLMQLQEFEDLKRDLMEQNELNKHAELILKEKTDYIDAIEEKLSGLMHELAAKDAVILEKAAVVDCLNNENVKLIKAMEERNTYTAANQETSPEAIQDVHRDQVDNYSEITQSSLKSLNTINDLEKILRDKNRTITTLQSDVSYMKSLMAESETRLMDVTKELELSKESCQQLSHQLKKIVYQKNEEIAELKKQVNKLTVMENRASQIIKVSAKYQAIILRRIAEIKSNTVLKELTNFGNSNTCDNELRRNLNAGTITMEDLENFLETTERHLRRCSEKQIALQKERDRLSEVNRINESEIINLKKFLTEMSVTFQTFNSVKDLYAQKLTRVVSIQRTVRREILSLDGHINDSDMCKLERGYAAVMQDLAECALTMQRWVEKSVSRAVSPEKIKQAFASDNERASFASATFQNAGLEVQLEELENTFQKLLAEVAAGRDVAGRGASGRGVAGRGAAPESSALSEVRAEYEDKLNCMKAKMKQLYQEQIAIFKEKQREDISVLEQELEKARDKLAESSRAYEEHIRGLTAELWSVGEKFLVQRDEAEWLRRKQKSGSLMSLQHVHSSGLAPPREESSRASDAHSLRSLPVNNNANSKKEGRGLHMSDEGEVFDNRWINELSATPRREPPPPPGVRLSELRWRNSLCPPHLKSSYPAETQFASALDEEDIKCVGANTTCGKQQRKEVGITAYKKPGPPTPSKQAGRLSATDSELRESLRVEADPQPSSRRTGTPSRFRFMFRSNKNDTNEGTPRRRLSNIFRMK</sequence>
<dbReference type="RefSeq" id="XP_062530065.1">
    <property type="nucleotide sequence ID" value="XM_062674081.1"/>
</dbReference>
<keyword evidence="4" id="KW-1185">Reference proteome</keyword>
<evidence type="ECO:0000256" key="1">
    <source>
        <dbReference type="SAM" id="Coils"/>
    </source>
</evidence>
<evidence type="ECO:0000313" key="4">
    <source>
        <dbReference type="Proteomes" id="UP000005204"/>
    </source>
</evidence>
<dbReference type="GeneID" id="101738516"/>
<protein>
    <submittedName>
        <fullName evidence="3">Uncharacterized protein</fullName>
    </submittedName>
</protein>
<name>A0A8R2M3G9_BOMMO</name>
<feature type="compositionally biased region" description="Polar residues" evidence="2">
    <location>
        <begin position="2788"/>
        <end position="2797"/>
    </location>
</feature>
<feature type="coiled-coil region" evidence="1">
    <location>
        <begin position="1608"/>
        <end position="1674"/>
    </location>
</feature>
<dbReference type="Proteomes" id="UP000005204">
    <property type="component" value="Unassembled WGS sequence"/>
</dbReference>
<feature type="coiled-coil region" evidence="1">
    <location>
        <begin position="698"/>
        <end position="890"/>
    </location>
</feature>